<dbReference type="AlphaFoldDB" id="A0A1L9R7E8"/>
<keyword evidence="1" id="KW-1133">Transmembrane helix</keyword>
<accession>A0A1L9R7E8</accession>
<reference evidence="3" key="1">
    <citation type="journal article" date="2017" name="Genome Biol.">
        <title>Comparative genomics reveals high biological diversity and specific adaptations in the industrially and medically important fungal genus Aspergillus.</title>
        <authorList>
            <person name="de Vries R.P."/>
            <person name="Riley R."/>
            <person name="Wiebenga A."/>
            <person name="Aguilar-Osorio G."/>
            <person name="Amillis S."/>
            <person name="Uchima C.A."/>
            <person name="Anderluh G."/>
            <person name="Asadollahi M."/>
            <person name="Askin M."/>
            <person name="Barry K."/>
            <person name="Battaglia E."/>
            <person name="Bayram O."/>
            <person name="Benocci T."/>
            <person name="Braus-Stromeyer S.A."/>
            <person name="Caldana C."/>
            <person name="Canovas D."/>
            <person name="Cerqueira G.C."/>
            <person name="Chen F."/>
            <person name="Chen W."/>
            <person name="Choi C."/>
            <person name="Clum A."/>
            <person name="Dos Santos R.A."/>
            <person name="Damasio A.R."/>
            <person name="Diallinas G."/>
            <person name="Emri T."/>
            <person name="Fekete E."/>
            <person name="Flipphi M."/>
            <person name="Freyberg S."/>
            <person name="Gallo A."/>
            <person name="Gournas C."/>
            <person name="Habgood R."/>
            <person name="Hainaut M."/>
            <person name="Harispe M.L."/>
            <person name="Henrissat B."/>
            <person name="Hilden K.S."/>
            <person name="Hope R."/>
            <person name="Hossain A."/>
            <person name="Karabika E."/>
            <person name="Karaffa L."/>
            <person name="Karanyi Z."/>
            <person name="Krasevec N."/>
            <person name="Kuo A."/>
            <person name="Kusch H."/>
            <person name="LaButti K."/>
            <person name="Lagendijk E.L."/>
            <person name="Lapidus A."/>
            <person name="Levasseur A."/>
            <person name="Lindquist E."/>
            <person name="Lipzen A."/>
            <person name="Logrieco A.F."/>
            <person name="MacCabe A."/>
            <person name="Maekelae M.R."/>
            <person name="Malavazi I."/>
            <person name="Melin P."/>
            <person name="Meyer V."/>
            <person name="Mielnichuk N."/>
            <person name="Miskei M."/>
            <person name="Molnar A.P."/>
            <person name="Mule G."/>
            <person name="Ngan C.Y."/>
            <person name="Orejas M."/>
            <person name="Orosz E."/>
            <person name="Ouedraogo J.P."/>
            <person name="Overkamp K.M."/>
            <person name="Park H.-S."/>
            <person name="Perrone G."/>
            <person name="Piumi F."/>
            <person name="Punt P.J."/>
            <person name="Ram A.F."/>
            <person name="Ramon A."/>
            <person name="Rauscher S."/>
            <person name="Record E."/>
            <person name="Riano-Pachon D.M."/>
            <person name="Robert V."/>
            <person name="Roehrig J."/>
            <person name="Ruller R."/>
            <person name="Salamov A."/>
            <person name="Salih N.S."/>
            <person name="Samson R.A."/>
            <person name="Sandor E."/>
            <person name="Sanguinetti M."/>
            <person name="Schuetze T."/>
            <person name="Sepcic K."/>
            <person name="Shelest E."/>
            <person name="Sherlock G."/>
            <person name="Sophianopoulou V."/>
            <person name="Squina F.M."/>
            <person name="Sun H."/>
            <person name="Susca A."/>
            <person name="Todd R.B."/>
            <person name="Tsang A."/>
            <person name="Unkles S.E."/>
            <person name="van de Wiele N."/>
            <person name="van Rossen-Uffink D."/>
            <person name="Oliveira J.V."/>
            <person name="Vesth T.C."/>
            <person name="Visser J."/>
            <person name="Yu J.-H."/>
            <person name="Zhou M."/>
            <person name="Andersen M.R."/>
            <person name="Archer D.B."/>
            <person name="Baker S.E."/>
            <person name="Benoit I."/>
            <person name="Brakhage A.A."/>
            <person name="Braus G.H."/>
            <person name="Fischer R."/>
            <person name="Frisvad J.C."/>
            <person name="Goldman G.H."/>
            <person name="Houbraken J."/>
            <person name="Oakley B."/>
            <person name="Pocsi I."/>
            <person name="Scazzocchio C."/>
            <person name="Seiboth B."/>
            <person name="vanKuyk P.A."/>
            <person name="Wortman J."/>
            <person name="Dyer P.S."/>
            <person name="Grigoriev I.V."/>
        </authorList>
    </citation>
    <scope>NUCLEOTIDE SEQUENCE [LARGE SCALE GENOMIC DNA]</scope>
    <source>
        <strain evidence="3">DTO 134E9</strain>
    </source>
</reference>
<keyword evidence="1" id="KW-0812">Transmembrane</keyword>
<dbReference type="Proteomes" id="UP000184383">
    <property type="component" value="Unassembled WGS sequence"/>
</dbReference>
<evidence type="ECO:0000256" key="1">
    <source>
        <dbReference type="SAM" id="Phobius"/>
    </source>
</evidence>
<dbReference type="GeneID" id="63752208"/>
<evidence type="ECO:0000313" key="3">
    <source>
        <dbReference type="Proteomes" id="UP000184383"/>
    </source>
</evidence>
<gene>
    <name evidence="2" type="ORF">ASPWEDRAFT_44819</name>
</gene>
<keyword evidence="1" id="KW-0472">Membrane</keyword>
<keyword evidence="3" id="KW-1185">Reference proteome</keyword>
<dbReference type="EMBL" id="KV878216">
    <property type="protein sequence ID" value="OJJ30840.1"/>
    <property type="molecule type" value="Genomic_DNA"/>
</dbReference>
<feature type="transmembrane region" description="Helical" evidence="1">
    <location>
        <begin position="36"/>
        <end position="60"/>
    </location>
</feature>
<dbReference type="VEuPathDB" id="FungiDB:ASPWEDRAFT_44819"/>
<evidence type="ECO:0000313" key="2">
    <source>
        <dbReference type="EMBL" id="OJJ30840.1"/>
    </source>
</evidence>
<sequence length="82" mass="9394">MLQQVIVCTVLWAIYVSYRTIWSGPRYQHLSTSKKVVFSVGMVCAILGLWAAFAVVIYTVKRNGLSWSRASKGRKKVRIPRY</sequence>
<name>A0A1L9R7E8_ASPWE</name>
<proteinExistence type="predicted"/>
<organism evidence="2 3">
    <name type="scientific">Aspergillus wentii DTO 134E9</name>
    <dbReference type="NCBI Taxonomy" id="1073089"/>
    <lineage>
        <taxon>Eukaryota</taxon>
        <taxon>Fungi</taxon>
        <taxon>Dikarya</taxon>
        <taxon>Ascomycota</taxon>
        <taxon>Pezizomycotina</taxon>
        <taxon>Eurotiomycetes</taxon>
        <taxon>Eurotiomycetidae</taxon>
        <taxon>Eurotiales</taxon>
        <taxon>Aspergillaceae</taxon>
        <taxon>Aspergillus</taxon>
        <taxon>Aspergillus subgen. Cremei</taxon>
    </lineage>
</organism>
<dbReference type="RefSeq" id="XP_040684517.1">
    <property type="nucleotide sequence ID" value="XM_040836360.1"/>
</dbReference>
<protein>
    <submittedName>
        <fullName evidence="2">Uncharacterized protein</fullName>
    </submittedName>
</protein>